<dbReference type="InterPro" id="IPR005702">
    <property type="entry name" value="Wzc-like_C"/>
</dbReference>
<dbReference type="RefSeq" id="WP_015077538.1">
    <property type="nucleotide sequence ID" value="NZ_CBCPHT010000001.1"/>
</dbReference>
<keyword evidence="7 15" id="KW-0418">Kinase</keyword>
<keyword evidence="5 15" id="KW-0808">Transferase</keyword>
<dbReference type="Proteomes" id="UP001290462">
    <property type="component" value="Unassembled WGS sequence"/>
</dbReference>
<dbReference type="GO" id="GO:0000271">
    <property type="term" value="P:polysaccharide biosynthetic process"/>
    <property type="evidence" value="ECO:0007669"/>
    <property type="project" value="UniProtKB-KW"/>
</dbReference>
<dbReference type="InterPro" id="IPR027417">
    <property type="entry name" value="P-loop_NTPase"/>
</dbReference>
<dbReference type="GO" id="GO:0004715">
    <property type="term" value="F:non-membrane spanning protein tyrosine kinase activity"/>
    <property type="evidence" value="ECO:0007669"/>
    <property type="project" value="UniProtKB-EC"/>
</dbReference>
<dbReference type="InterPro" id="IPR025669">
    <property type="entry name" value="AAA_dom"/>
</dbReference>
<evidence type="ECO:0000313" key="15">
    <source>
        <dbReference type="EMBL" id="MDZ5759133.1"/>
    </source>
</evidence>
<evidence type="ECO:0000256" key="9">
    <source>
        <dbReference type="ARBA" id="ARBA00022903"/>
    </source>
</evidence>
<keyword evidence="8" id="KW-0067">ATP-binding</keyword>
<evidence type="ECO:0000256" key="10">
    <source>
        <dbReference type="ARBA" id="ARBA00023137"/>
    </source>
</evidence>
<dbReference type="Pfam" id="PF13614">
    <property type="entry name" value="AAA_31"/>
    <property type="match status" value="1"/>
</dbReference>
<evidence type="ECO:0000256" key="11">
    <source>
        <dbReference type="ARBA" id="ARBA00023169"/>
    </source>
</evidence>
<evidence type="ECO:0000313" key="16">
    <source>
        <dbReference type="Proteomes" id="UP001290462"/>
    </source>
</evidence>
<dbReference type="PANTHER" id="PTHR32309">
    <property type="entry name" value="TYROSINE-PROTEIN KINASE"/>
    <property type="match status" value="1"/>
</dbReference>
<reference evidence="15" key="1">
    <citation type="submission" date="2023-08" db="EMBL/GenBank/DDBJ databases">
        <title>Genomic characterization of piscicolin 126 produced by Carnobacterium maltaromaticum CM22 strain isolated from salmon (Salmo salar).</title>
        <authorList>
            <person name="Gonzalez-Gragera E."/>
            <person name="Garcia-Lopez J.D."/>
            <person name="Teso-Perez C."/>
            <person name="Gimenez-Hernandez I."/>
            <person name="Peralta-Sanchez J.M."/>
            <person name="Valdivia E."/>
            <person name="Montalban-Lopez M."/>
            <person name="Martin-Platero A.M."/>
            <person name="Banos A."/>
            <person name="Martinez-Bueno M."/>
        </authorList>
    </citation>
    <scope>NUCLEOTIDE SEQUENCE</scope>
    <source>
        <strain evidence="15">CM22</strain>
    </source>
</reference>
<dbReference type="InterPro" id="IPR050445">
    <property type="entry name" value="Bact_polysacc_biosynth/exp"/>
</dbReference>
<evidence type="ECO:0000256" key="12">
    <source>
        <dbReference type="ARBA" id="ARBA00024964"/>
    </source>
</evidence>
<protein>
    <recommendedName>
        <fullName evidence="4">Tyrosine-protein kinase CpsD</fullName>
        <ecNumber evidence="3">2.7.10.2</ecNumber>
    </recommendedName>
</protein>
<evidence type="ECO:0000259" key="14">
    <source>
        <dbReference type="Pfam" id="PF13614"/>
    </source>
</evidence>
<dbReference type="EC" id="2.7.10.2" evidence="3"/>
<keyword evidence="9" id="KW-0972">Capsule biogenesis/degradation</keyword>
<dbReference type="EMBL" id="JAVBVO010000003">
    <property type="protein sequence ID" value="MDZ5759133.1"/>
    <property type="molecule type" value="Genomic_DNA"/>
</dbReference>
<dbReference type="GO" id="GO:0005886">
    <property type="term" value="C:plasma membrane"/>
    <property type="evidence" value="ECO:0007669"/>
    <property type="project" value="UniProtKB-ARBA"/>
</dbReference>
<evidence type="ECO:0000256" key="2">
    <source>
        <dbReference type="ARBA" id="ARBA00007316"/>
    </source>
</evidence>
<dbReference type="GO" id="GO:0005524">
    <property type="term" value="F:ATP binding"/>
    <property type="evidence" value="ECO:0007669"/>
    <property type="project" value="UniProtKB-KW"/>
</dbReference>
<comment type="pathway">
    <text evidence="1">Capsule biogenesis; capsule polysaccharide biosynthesis.</text>
</comment>
<comment type="similarity">
    <text evidence="2">Belongs to the CpsD/CapB family.</text>
</comment>
<dbReference type="NCBIfam" id="TIGR01007">
    <property type="entry name" value="eps_fam"/>
    <property type="match status" value="1"/>
</dbReference>
<gene>
    <name evidence="15" type="ORF">RAK27_10730</name>
</gene>
<sequence length="235" mass="26009">MLNFRSKKQTRVVKAPKLITSLYPNSIISEQFRTIRSNLQFSENGMNLKTIGVTSSGPGEGKSTVSANLATVFADQKHRVLLIDADLRRPSIHRVFKKPNTKGLTSLLNNPNLSVEEVIHRSKIENLFLITSGPTPTNPSELLSSNGMDRLIKLFQKNFDLIIFDLPPTVAVTDAQIMATKVDGTILVVRNDVAYKDAVDKAVDLLRTVGANLVGFIFNGAERKTTDPYSYYGKD</sequence>
<dbReference type="CDD" id="cd05387">
    <property type="entry name" value="BY-kinase"/>
    <property type="match status" value="1"/>
</dbReference>
<proteinExistence type="inferred from homology"/>
<keyword evidence="10" id="KW-0829">Tyrosine-protein kinase</keyword>
<dbReference type="GeneID" id="83604888"/>
<dbReference type="FunFam" id="3.40.50.300:FF:000527">
    <property type="entry name" value="Tyrosine-protein kinase etk"/>
    <property type="match status" value="1"/>
</dbReference>
<dbReference type="AlphaFoldDB" id="A0AAW9KA69"/>
<comment type="catalytic activity">
    <reaction evidence="13">
        <text>L-tyrosyl-[protein] + ATP = O-phospho-L-tyrosyl-[protein] + ADP + H(+)</text>
        <dbReference type="Rhea" id="RHEA:10596"/>
        <dbReference type="Rhea" id="RHEA-COMP:10136"/>
        <dbReference type="Rhea" id="RHEA-COMP:20101"/>
        <dbReference type="ChEBI" id="CHEBI:15378"/>
        <dbReference type="ChEBI" id="CHEBI:30616"/>
        <dbReference type="ChEBI" id="CHEBI:46858"/>
        <dbReference type="ChEBI" id="CHEBI:61978"/>
        <dbReference type="ChEBI" id="CHEBI:456216"/>
        <dbReference type="EC" id="2.7.10.2"/>
    </reaction>
</comment>
<evidence type="ECO:0000256" key="1">
    <source>
        <dbReference type="ARBA" id="ARBA00005132"/>
    </source>
</evidence>
<dbReference type="GO" id="GO:0042802">
    <property type="term" value="F:identical protein binding"/>
    <property type="evidence" value="ECO:0007669"/>
    <property type="project" value="UniProtKB-ARBA"/>
</dbReference>
<comment type="caution">
    <text evidence="15">The sequence shown here is derived from an EMBL/GenBank/DDBJ whole genome shotgun (WGS) entry which is preliminary data.</text>
</comment>
<feature type="domain" description="AAA" evidence="14">
    <location>
        <begin position="49"/>
        <end position="188"/>
    </location>
</feature>
<evidence type="ECO:0000256" key="4">
    <source>
        <dbReference type="ARBA" id="ARBA00019200"/>
    </source>
</evidence>
<dbReference type="PANTHER" id="PTHR32309:SF13">
    <property type="entry name" value="FERRIC ENTEROBACTIN TRANSPORT PROTEIN FEPE"/>
    <property type="match status" value="1"/>
</dbReference>
<evidence type="ECO:0000256" key="3">
    <source>
        <dbReference type="ARBA" id="ARBA00011903"/>
    </source>
</evidence>
<organism evidence="15 16">
    <name type="scientific">Carnobacterium maltaromaticum</name>
    <name type="common">Carnobacterium piscicola</name>
    <dbReference type="NCBI Taxonomy" id="2751"/>
    <lineage>
        <taxon>Bacteria</taxon>
        <taxon>Bacillati</taxon>
        <taxon>Bacillota</taxon>
        <taxon>Bacilli</taxon>
        <taxon>Lactobacillales</taxon>
        <taxon>Carnobacteriaceae</taxon>
        <taxon>Carnobacterium</taxon>
    </lineage>
</organism>
<name>A0AAW9KA69_CARML</name>
<keyword evidence="6" id="KW-0547">Nucleotide-binding</keyword>
<keyword evidence="11" id="KW-0270">Exopolysaccharide synthesis</keyword>
<evidence type="ECO:0000256" key="8">
    <source>
        <dbReference type="ARBA" id="ARBA00022840"/>
    </source>
</evidence>
<evidence type="ECO:0000256" key="13">
    <source>
        <dbReference type="ARBA" id="ARBA00051245"/>
    </source>
</evidence>
<comment type="function">
    <text evidence="12">Involved in the regulation of capsular polysaccharide biosynthesis. Autophosphorylation of CpsD attenuates its activity and reduces the level of encapsulation. May be part of a complex that directs the coordinated polymerization and export to the cell surface of the capsular polysaccharide.</text>
</comment>
<dbReference type="Gene3D" id="3.40.50.300">
    <property type="entry name" value="P-loop containing nucleotide triphosphate hydrolases"/>
    <property type="match status" value="1"/>
</dbReference>
<evidence type="ECO:0000256" key="5">
    <source>
        <dbReference type="ARBA" id="ARBA00022679"/>
    </source>
</evidence>
<evidence type="ECO:0000256" key="6">
    <source>
        <dbReference type="ARBA" id="ARBA00022741"/>
    </source>
</evidence>
<dbReference type="SUPFAM" id="SSF52540">
    <property type="entry name" value="P-loop containing nucleoside triphosphate hydrolases"/>
    <property type="match status" value="1"/>
</dbReference>
<accession>A0AAW9KA69</accession>
<evidence type="ECO:0000256" key="7">
    <source>
        <dbReference type="ARBA" id="ARBA00022777"/>
    </source>
</evidence>